<dbReference type="EMBL" id="CP126212">
    <property type="protein sequence ID" value="WIA14464.1"/>
    <property type="molecule type" value="Genomic_DNA"/>
</dbReference>
<dbReference type="CDD" id="cd06223">
    <property type="entry name" value="PRTases_typeI"/>
    <property type="match status" value="1"/>
</dbReference>
<evidence type="ECO:0000256" key="2">
    <source>
        <dbReference type="ARBA" id="ARBA00022679"/>
    </source>
</evidence>
<evidence type="ECO:0000313" key="5">
    <source>
        <dbReference type="Proteomes" id="UP001244341"/>
    </source>
</evidence>
<evidence type="ECO:0000256" key="1">
    <source>
        <dbReference type="ARBA" id="ARBA00022676"/>
    </source>
</evidence>
<feature type="region of interest" description="Disordered" evidence="3">
    <location>
        <begin position="213"/>
        <end position="264"/>
    </location>
</feature>
<reference evidence="4 5" key="1">
    <citation type="submission" date="2023-05" db="EMBL/GenBank/DDBJ databases">
        <title>A 100% complete, gapless, phased diploid assembly of the Scenedesmus obliquus UTEX 3031 genome.</title>
        <authorList>
            <person name="Biondi T.C."/>
            <person name="Hanschen E.R."/>
            <person name="Kwon T."/>
            <person name="Eng W."/>
            <person name="Kruse C.P.S."/>
            <person name="Koehler S.I."/>
            <person name="Kunde Y."/>
            <person name="Gleasner C.D."/>
            <person name="You Mak K.T."/>
            <person name="Polle J."/>
            <person name="Hovde B.T."/>
            <person name="Starkenburg S.R."/>
        </authorList>
    </citation>
    <scope>NUCLEOTIDE SEQUENCE [LARGE SCALE GENOMIC DNA]</scope>
    <source>
        <strain evidence="4 5">DOE0152z</strain>
    </source>
</reference>
<dbReference type="SUPFAM" id="SSF53271">
    <property type="entry name" value="PRTase-like"/>
    <property type="match status" value="1"/>
</dbReference>
<organism evidence="4 5">
    <name type="scientific">Tetradesmus obliquus</name>
    <name type="common">Green alga</name>
    <name type="synonym">Acutodesmus obliquus</name>
    <dbReference type="NCBI Taxonomy" id="3088"/>
    <lineage>
        <taxon>Eukaryota</taxon>
        <taxon>Viridiplantae</taxon>
        <taxon>Chlorophyta</taxon>
        <taxon>core chlorophytes</taxon>
        <taxon>Chlorophyceae</taxon>
        <taxon>CS clade</taxon>
        <taxon>Sphaeropleales</taxon>
        <taxon>Scenedesmaceae</taxon>
        <taxon>Tetradesmus</taxon>
    </lineage>
</organism>
<accession>A0ABY8U033</accession>
<evidence type="ECO:0000256" key="3">
    <source>
        <dbReference type="SAM" id="MobiDB-lite"/>
    </source>
</evidence>
<dbReference type="PANTHER" id="PTHR43363">
    <property type="entry name" value="HYPOXANTHINE PHOSPHORIBOSYLTRANSFERASE"/>
    <property type="match status" value="1"/>
</dbReference>
<dbReference type="Proteomes" id="UP001244341">
    <property type="component" value="Chromosome 5b"/>
</dbReference>
<dbReference type="Gene3D" id="3.40.50.2020">
    <property type="match status" value="1"/>
</dbReference>
<name>A0ABY8U033_TETOB</name>
<keyword evidence="1" id="KW-0328">Glycosyltransferase</keyword>
<feature type="compositionally biased region" description="Polar residues" evidence="3">
    <location>
        <begin position="223"/>
        <end position="236"/>
    </location>
</feature>
<evidence type="ECO:0008006" key="6">
    <source>
        <dbReference type="Google" id="ProtNLM"/>
    </source>
</evidence>
<dbReference type="InterPro" id="IPR029057">
    <property type="entry name" value="PRTase-like"/>
</dbReference>
<evidence type="ECO:0000313" key="4">
    <source>
        <dbReference type="EMBL" id="WIA14464.1"/>
    </source>
</evidence>
<dbReference type="PANTHER" id="PTHR43363:SF1">
    <property type="entry name" value="HYPOXANTHINE-GUANINE PHOSPHORIBOSYLTRANSFERASE"/>
    <property type="match status" value="1"/>
</dbReference>
<protein>
    <recommendedName>
        <fullName evidence="6">Phosphoribosyltransferase domain-containing protein</fullName>
    </recommendedName>
</protein>
<sequence>MADIKRPWSYEQVHEIVRQAVDEAAFWDDWRPTLIICIAAGGFVPTRILRSCLKHRYGCNIPIQTIGLQLYDVDGCDPETSPVQRVQWLAYGTGPGQVLLQGHRILIVDEVDDSRKTLAHAVAELQADIAAERTAFKLAAAENRSSSSSSSSWQEPQLGVFVLHNKLRPKLAALPEELMRGRYWSGLDIPNCWCKYPWDAEAIYEHTDKAEAAGLPGRVGGKDNSSGSRAKRQSSGCPPVAAAHQQQQQQQHVANGAAAQHNGNGIANGAHALLNGA</sequence>
<gene>
    <name evidence="4" type="ORF">OEZ85_002989</name>
</gene>
<keyword evidence="2" id="KW-0808">Transferase</keyword>
<feature type="compositionally biased region" description="Low complexity" evidence="3">
    <location>
        <begin position="241"/>
        <end position="264"/>
    </location>
</feature>
<dbReference type="InterPro" id="IPR000836">
    <property type="entry name" value="PRTase_dom"/>
</dbReference>
<keyword evidence="5" id="KW-1185">Reference proteome</keyword>
<proteinExistence type="predicted"/>